<reference evidence="2" key="1">
    <citation type="journal article" date="2019" name="Int. J. Syst. Evol. Microbiol.">
        <title>The Global Catalogue of Microorganisms (GCM) 10K type strain sequencing project: providing services to taxonomists for standard genome sequencing and annotation.</title>
        <authorList>
            <consortium name="The Broad Institute Genomics Platform"/>
            <consortium name="The Broad Institute Genome Sequencing Center for Infectious Disease"/>
            <person name="Wu L."/>
            <person name="Ma J."/>
        </authorList>
    </citation>
    <scope>NUCLEOTIDE SEQUENCE [LARGE SCALE GENOMIC DNA]</scope>
    <source>
        <strain evidence="2">JCM 31486</strain>
    </source>
</reference>
<evidence type="ECO:0000313" key="1">
    <source>
        <dbReference type="EMBL" id="MFD1049963.1"/>
    </source>
</evidence>
<protein>
    <submittedName>
        <fullName evidence="1">Carboxymuconolactone decarboxylase family protein</fullName>
    </submittedName>
</protein>
<accession>A0ABW3MIL0</accession>
<dbReference type="EMBL" id="JBHTIS010002512">
    <property type="protein sequence ID" value="MFD1049963.1"/>
    <property type="molecule type" value="Genomic_DNA"/>
</dbReference>
<sequence>MSGVIVRAALRKSLSRIRHVTVVRPADARGLVADVYRQAERDFGMLAPPVALHS</sequence>
<organism evidence="1 2">
    <name type="scientific">Kibdelosporangium lantanae</name>
    <dbReference type="NCBI Taxonomy" id="1497396"/>
    <lineage>
        <taxon>Bacteria</taxon>
        <taxon>Bacillati</taxon>
        <taxon>Actinomycetota</taxon>
        <taxon>Actinomycetes</taxon>
        <taxon>Pseudonocardiales</taxon>
        <taxon>Pseudonocardiaceae</taxon>
        <taxon>Kibdelosporangium</taxon>
    </lineage>
</organism>
<keyword evidence="2" id="KW-1185">Reference proteome</keyword>
<name>A0ABW3MIL0_9PSEU</name>
<proteinExistence type="predicted"/>
<feature type="non-terminal residue" evidence="1">
    <location>
        <position position="54"/>
    </location>
</feature>
<gene>
    <name evidence="1" type="ORF">ACFQ1S_32735</name>
</gene>
<dbReference type="Proteomes" id="UP001597045">
    <property type="component" value="Unassembled WGS sequence"/>
</dbReference>
<evidence type="ECO:0000313" key="2">
    <source>
        <dbReference type="Proteomes" id="UP001597045"/>
    </source>
</evidence>
<comment type="caution">
    <text evidence="1">The sequence shown here is derived from an EMBL/GenBank/DDBJ whole genome shotgun (WGS) entry which is preliminary data.</text>
</comment>